<dbReference type="InterPro" id="IPR025996">
    <property type="entry name" value="MT1864/Rv1816-like_C"/>
</dbReference>
<evidence type="ECO:0000256" key="1">
    <source>
        <dbReference type="ARBA" id="ARBA00023015"/>
    </source>
</evidence>
<name>A0A9X2VSU0_9PSEU</name>
<evidence type="ECO:0000313" key="6">
    <source>
        <dbReference type="EMBL" id="MCS7481999.1"/>
    </source>
</evidence>
<dbReference type="Pfam" id="PF00440">
    <property type="entry name" value="TetR_N"/>
    <property type="match status" value="1"/>
</dbReference>
<organism evidence="6 7">
    <name type="scientific">Umezawaea endophytica</name>
    <dbReference type="NCBI Taxonomy" id="1654476"/>
    <lineage>
        <taxon>Bacteria</taxon>
        <taxon>Bacillati</taxon>
        <taxon>Actinomycetota</taxon>
        <taxon>Actinomycetes</taxon>
        <taxon>Pseudonocardiales</taxon>
        <taxon>Pseudonocardiaceae</taxon>
        <taxon>Umezawaea</taxon>
    </lineage>
</organism>
<evidence type="ECO:0000256" key="2">
    <source>
        <dbReference type="ARBA" id="ARBA00023125"/>
    </source>
</evidence>
<dbReference type="InterPro" id="IPR001647">
    <property type="entry name" value="HTH_TetR"/>
</dbReference>
<keyword evidence="3" id="KW-0804">Transcription</keyword>
<dbReference type="RefSeq" id="WP_259627484.1">
    <property type="nucleotide sequence ID" value="NZ_JANYMP010000021.1"/>
</dbReference>
<evidence type="ECO:0000256" key="4">
    <source>
        <dbReference type="PROSITE-ProRule" id="PRU00335"/>
    </source>
</evidence>
<dbReference type="InterPro" id="IPR050109">
    <property type="entry name" value="HTH-type_TetR-like_transc_reg"/>
</dbReference>
<protein>
    <submittedName>
        <fullName evidence="6">TetR/AcrR family transcriptional regulator</fullName>
    </submittedName>
</protein>
<keyword evidence="2 4" id="KW-0238">DNA-binding</keyword>
<dbReference type="SUPFAM" id="SSF46689">
    <property type="entry name" value="Homeodomain-like"/>
    <property type="match status" value="1"/>
</dbReference>
<evidence type="ECO:0000259" key="5">
    <source>
        <dbReference type="PROSITE" id="PS50977"/>
    </source>
</evidence>
<sequence>MVSRVESAAATRRALVDAAAELLDEGGPDAVTLRAVGARAGVSRSAPYGHFPDKDHLLAAVAAQNWDAVGERLDELIADGRRSPSERLERALAELMAVGRGHPHAYALMFTAPTAEHADAVAAVSRTHDQFLAIVADVLGDGGDARPIGALLMTSVHGIITMANSGHLTAEKWHTTADELLGTLIARVTRTAGPAG</sequence>
<dbReference type="EMBL" id="JANYMP010000021">
    <property type="protein sequence ID" value="MCS7481999.1"/>
    <property type="molecule type" value="Genomic_DNA"/>
</dbReference>
<evidence type="ECO:0000256" key="3">
    <source>
        <dbReference type="ARBA" id="ARBA00023163"/>
    </source>
</evidence>
<comment type="caution">
    <text evidence="6">The sequence shown here is derived from an EMBL/GenBank/DDBJ whole genome shotgun (WGS) entry which is preliminary data.</text>
</comment>
<dbReference type="PRINTS" id="PR00455">
    <property type="entry name" value="HTHTETR"/>
</dbReference>
<dbReference type="AlphaFoldDB" id="A0A9X2VSU0"/>
<feature type="domain" description="HTH tetR-type" evidence="5">
    <location>
        <begin position="9"/>
        <end position="69"/>
    </location>
</feature>
<proteinExistence type="predicted"/>
<feature type="DNA-binding region" description="H-T-H motif" evidence="4">
    <location>
        <begin position="32"/>
        <end position="51"/>
    </location>
</feature>
<gene>
    <name evidence="6" type="ORF">NZH93_34545</name>
</gene>
<dbReference type="Pfam" id="PF13305">
    <property type="entry name" value="TetR_C_33"/>
    <property type="match status" value="1"/>
</dbReference>
<dbReference type="PANTHER" id="PTHR30055:SF234">
    <property type="entry name" value="HTH-TYPE TRANSCRIPTIONAL REGULATOR BETI"/>
    <property type="match status" value="1"/>
</dbReference>
<keyword evidence="1" id="KW-0805">Transcription regulation</keyword>
<dbReference type="GO" id="GO:0003700">
    <property type="term" value="F:DNA-binding transcription factor activity"/>
    <property type="evidence" value="ECO:0007669"/>
    <property type="project" value="TreeGrafter"/>
</dbReference>
<dbReference type="SUPFAM" id="SSF48498">
    <property type="entry name" value="Tetracyclin repressor-like, C-terminal domain"/>
    <property type="match status" value="1"/>
</dbReference>
<accession>A0A9X2VSU0</accession>
<dbReference type="InterPro" id="IPR009057">
    <property type="entry name" value="Homeodomain-like_sf"/>
</dbReference>
<dbReference type="Proteomes" id="UP001141259">
    <property type="component" value="Unassembled WGS sequence"/>
</dbReference>
<dbReference type="PANTHER" id="PTHR30055">
    <property type="entry name" value="HTH-TYPE TRANSCRIPTIONAL REGULATOR RUTR"/>
    <property type="match status" value="1"/>
</dbReference>
<dbReference type="PROSITE" id="PS50977">
    <property type="entry name" value="HTH_TETR_2"/>
    <property type="match status" value="1"/>
</dbReference>
<dbReference type="GO" id="GO:0000976">
    <property type="term" value="F:transcription cis-regulatory region binding"/>
    <property type="evidence" value="ECO:0007669"/>
    <property type="project" value="TreeGrafter"/>
</dbReference>
<evidence type="ECO:0000313" key="7">
    <source>
        <dbReference type="Proteomes" id="UP001141259"/>
    </source>
</evidence>
<reference evidence="6" key="1">
    <citation type="submission" date="2022-08" db="EMBL/GenBank/DDBJ databases">
        <authorList>
            <person name="Tistechok S."/>
            <person name="Samborskyy M."/>
            <person name="Roman I."/>
        </authorList>
    </citation>
    <scope>NUCLEOTIDE SEQUENCE</scope>
    <source>
        <strain evidence="6">DSM 103496</strain>
    </source>
</reference>
<keyword evidence="7" id="KW-1185">Reference proteome</keyword>
<dbReference type="Gene3D" id="1.10.357.10">
    <property type="entry name" value="Tetracycline Repressor, domain 2"/>
    <property type="match status" value="1"/>
</dbReference>
<dbReference type="InterPro" id="IPR036271">
    <property type="entry name" value="Tet_transcr_reg_TetR-rel_C_sf"/>
</dbReference>